<dbReference type="Gene3D" id="2.140.10.20">
    <property type="entry name" value="C-terminal (heme d1) domain of cytochrome cd1-nitrite reductase"/>
    <property type="match status" value="1"/>
</dbReference>
<name>A0A3B0XKH6_9ZZZZ</name>
<dbReference type="EMBL" id="UOFI01000046">
    <property type="protein sequence ID" value="VAW63762.1"/>
    <property type="molecule type" value="Genomic_DNA"/>
</dbReference>
<accession>A0A3B0XKH6</accession>
<gene>
    <name evidence="1" type="ORF">MNBD_GAMMA09-1828</name>
</gene>
<dbReference type="InterPro" id="IPR011048">
    <property type="entry name" value="Haem_d1_sf"/>
</dbReference>
<organism evidence="1">
    <name type="scientific">hydrothermal vent metagenome</name>
    <dbReference type="NCBI Taxonomy" id="652676"/>
    <lineage>
        <taxon>unclassified sequences</taxon>
        <taxon>metagenomes</taxon>
        <taxon>ecological metagenomes</taxon>
    </lineage>
</organism>
<proteinExistence type="predicted"/>
<evidence type="ECO:0000313" key="1">
    <source>
        <dbReference type="EMBL" id="VAW63762.1"/>
    </source>
</evidence>
<protein>
    <submittedName>
        <fullName evidence="1">Nitrite reductase associated c-type cytochorome NirN</fullName>
    </submittedName>
</protein>
<dbReference type="Pfam" id="PF02239">
    <property type="entry name" value="Cytochrom_D1"/>
    <property type="match status" value="1"/>
</dbReference>
<dbReference type="AlphaFoldDB" id="A0A3B0XKH6"/>
<dbReference type="SUPFAM" id="SSF51004">
    <property type="entry name" value="C-terminal (heme d1) domain of cytochrome cd1-nitrite reductase"/>
    <property type="match status" value="1"/>
</dbReference>
<sequence length="48" mass="5543">MLSIWDPDGAVIVYDAETLKEIKRLPMNKPSGKYNVYNKTRYLEGTSH</sequence>
<reference evidence="1" key="1">
    <citation type="submission" date="2018-06" db="EMBL/GenBank/DDBJ databases">
        <authorList>
            <person name="Zhirakovskaya E."/>
        </authorList>
    </citation>
    <scope>NUCLEOTIDE SEQUENCE</scope>
</reference>
<dbReference type="InterPro" id="IPR003143">
    <property type="entry name" value="Cyt_cd1_C_sf"/>
</dbReference>